<dbReference type="InterPro" id="IPR015939">
    <property type="entry name" value="Fum_Rdtase/Succ_DH_flav-like_C"/>
</dbReference>
<name>A0A3A4ZL14_UNCKA</name>
<dbReference type="PANTHER" id="PTHR11632">
    <property type="entry name" value="SUCCINATE DEHYDROGENASE 2 FLAVOPROTEIN SUBUNIT"/>
    <property type="match status" value="1"/>
</dbReference>
<feature type="domain" description="Fumarate reductase/succinate dehydrogenase flavoprotein-like C-terminal" evidence="4">
    <location>
        <begin position="449"/>
        <end position="566"/>
    </location>
</feature>
<dbReference type="Proteomes" id="UP000265540">
    <property type="component" value="Unassembled WGS sequence"/>
</dbReference>
<dbReference type="InterPro" id="IPR003953">
    <property type="entry name" value="FAD-dep_OxRdtase_2_FAD-bd"/>
</dbReference>
<feature type="domain" description="FAD-dependent oxidoreductase 2 FAD-binding" evidence="3">
    <location>
        <begin position="14"/>
        <end position="394"/>
    </location>
</feature>
<evidence type="ECO:0000313" key="6">
    <source>
        <dbReference type="Proteomes" id="UP000265540"/>
    </source>
</evidence>
<reference evidence="5 6" key="1">
    <citation type="journal article" date="2017" name="ISME J.">
        <title>Energy and carbon metabolisms in a deep terrestrial subsurface fluid microbial community.</title>
        <authorList>
            <person name="Momper L."/>
            <person name="Jungbluth S.P."/>
            <person name="Lee M.D."/>
            <person name="Amend J.P."/>
        </authorList>
    </citation>
    <scope>NUCLEOTIDE SEQUENCE [LARGE SCALE GENOMIC DNA]</scope>
    <source>
        <strain evidence="5">SURF_46</strain>
    </source>
</reference>
<gene>
    <name evidence="5" type="ORF">C4561_02775</name>
</gene>
<dbReference type="PRINTS" id="PR00368">
    <property type="entry name" value="FADPNR"/>
</dbReference>
<evidence type="ECO:0000256" key="2">
    <source>
        <dbReference type="ARBA" id="ARBA00023002"/>
    </source>
</evidence>
<proteinExistence type="predicted"/>
<keyword evidence="2" id="KW-0560">Oxidoreductase</keyword>
<accession>A0A3A4ZL14</accession>
<dbReference type="InterPro" id="IPR036188">
    <property type="entry name" value="FAD/NAD-bd_sf"/>
</dbReference>
<dbReference type="PANTHER" id="PTHR11632:SF51">
    <property type="entry name" value="SUCCINATE DEHYDROGENASE [UBIQUINONE] FLAVOPROTEIN SUBUNIT, MITOCHONDRIAL"/>
    <property type="match status" value="1"/>
</dbReference>
<dbReference type="EMBL" id="QZJF01000014">
    <property type="protein sequence ID" value="RJR27246.1"/>
    <property type="molecule type" value="Genomic_DNA"/>
</dbReference>
<dbReference type="Gene3D" id="3.90.700.10">
    <property type="entry name" value="Succinate dehydrogenase/fumarate reductase flavoprotein, catalytic domain"/>
    <property type="match status" value="1"/>
</dbReference>
<comment type="caution">
    <text evidence="5">The sequence shown here is derived from an EMBL/GenBank/DDBJ whole genome shotgun (WGS) entry which is preliminary data.</text>
</comment>
<dbReference type="GO" id="GO:0016491">
    <property type="term" value="F:oxidoreductase activity"/>
    <property type="evidence" value="ECO:0007669"/>
    <property type="project" value="UniProtKB-KW"/>
</dbReference>
<dbReference type="InterPro" id="IPR030664">
    <property type="entry name" value="SdhA/FrdA/AprA"/>
</dbReference>
<dbReference type="SUPFAM" id="SSF51905">
    <property type="entry name" value="FAD/NAD(P)-binding domain"/>
    <property type="match status" value="1"/>
</dbReference>
<keyword evidence="1" id="KW-0285">Flavoprotein</keyword>
<evidence type="ECO:0000256" key="1">
    <source>
        <dbReference type="ARBA" id="ARBA00022630"/>
    </source>
</evidence>
<dbReference type="Pfam" id="PF00890">
    <property type="entry name" value="FAD_binding_2"/>
    <property type="match status" value="1"/>
</dbReference>
<dbReference type="AlphaFoldDB" id="A0A3A4ZL14"/>
<dbReference type="Gene3D" id="1.20.58.100">
    <property type="entry name" value="Fumarate reductase/succinate dehydrogenase flavoprotein-like, C-terminal domain"/>
    <property type="match status" value="1"/>
</dbReference>
<dbReference type="SUPFAM" id="SSF46977">
    <property type="entry name" value="Succinate dehydrogenase/fumarate reductase flavoprotein C-terminal domain"/>
    <property type="match status" value="1"/>
</dbReference>
<dbReference type="Gene3D" id="3.50.50.60">
    <property type="entry name" value="FAD/NAD(P)-binding domain"/>
    <property type="match status" value="1"/>
</dbReference>
<organism evidence="5 6">
    <name type="scientific">candidate division WWE3 bacterium</name>
    <dbReference type="NCBI Taxonomy" id="2053526"/>
    <lineage>
        <taxon>Bacteria</taxon>
        <taxon>Katanobacteria</taxon>
    </lineage>
</organism>
<evidence type="ECO:0000259" key="3">
    <source>
        <dbReference type="Pfam" id="PF00890"/>
    </source>
</evidence>
<dbReference type="PIRSF" id="PIRSF000171">
    <property type="entry name" value="SDHA_APRA_LASPO"/>
    <property type="match status" value="1"/>
</dbReference>
<dbReference type="Pfam" id="PF02910">
    <property type="entry name" value="Succ_DH_flav_C"/>
    <property type="match status" value="1"/>
</dbReference>
<evidence type="ECO:0000313" key="5">
    <source>
        <dbReference type="EMBL" id="RJR27246.1"/>
    </source>
</evidence>
<sequence length="578" mass="64195">MINVFLKANTVTTDILIIGAGGAGLFAAIQAAEQDVEVLVTTKGPFGKDGAATWMAGWGFNAAVYEPDSPELHAQDTLRVGQGLNNEDLVIKLTANAPNVFECMRHWGVRYFRHEGMILQNHLPGHTYARTPRLARPAGMGGLEYRRVLPKQAKKRSNIKILDDFYILEILQKNSIVCGAVGFHLPTGEFQIIKAKVTVLAAGGMMGNYRFTSASPTLTGDGLAMAFRAGVELIDMEFADFYTNCVVWPPLMYGDLDWIANLRYDLRGIFYNKKGDEFLRRQKGSLISIPVAIQREIQENRGSPHGGVYLSFRHLPGNLIDDWFAEAGSLKWVERLYEFNIDIKRNAVEVAPAPLESLGGCRVNSDLETNIPGLLAAGEVAGGCEGAYTLAGNPICLYLTTGYLAGLKAANLARELPLLDFEREQGDEVVHEAMMVRERHGEERPISLRRELQELLDHCGHLLGRNEDSLTAGIKKVRELRERWNVVGLSYKMPRNNLEWLEALQLKNSLEITEVFLKAALSRKESRGLHYREDYPEPDPAWIKNIVLVRDAQGNIEVKIEPVHSKATGCGRGVEGVS</sequence>
<dbReference type="InterPro" id="IPR037099">
    <property type="entry name" value="Fum_R/Succ_DH_flav-like_C_sf"/>
</dbReference>
<evidence type="ECO:0000259" key="4">
    <source>
        <dbReference type="Pfam" id="PF02910"/>
    </source>
</evidence>
<dbReference type="InterPro" id="IPR027477">
    <property type="entry name" value="Succ_DH/fumarate_Rdtase_cat_sf"/>
</dbReference>
<protein>
    <submittedName>
        <fullName evidence="5">FAD-binding protein</fullName>
    </submittedName>
</protein>